<feature type="binding site" evidence="11">
    <location>
        <position position="150"/>
    </location>
    <ligand>
        <name>Zn(2+)</name>
        <dbReference type="ChEBI" id="CHEBI:29105"/>
    </ligand>
</feature>
<reference evidence="13" key="1">
    <citation type="submission" date="2021-01" db="EMBL/GenBank/DDBJ databases">
        <title>Whole genome shotgun sequence of Spirilliplanes yamanashiensis NBRC 15828.</title>
        <authorList>
            <person name="Komaki H."/>
            <person name="Tamura T."/>
        </authorList>
    </citation>
    <scope>NUCLEOTIDE SEQUENCE</scope>
    <source>
        <strain evidence="13">NBRC 15828</strain>
    </source>
</reference>
<evidence type="ECO:0000256" key="1">
    <source>
        <dbReference type="ARBA" id="ARBA00004496"/>
    </source>
</evidence>
<dbReference type="Pfam" id="PF01475">
    <property type="entry name" value="FUR"/>
    <property type="match status" value="1"/>
</dbReference>
<feature type="binding site" evidence="11">
    <location>
        <position position="106"/>
    </location>
    <ligand>
        <name>Zn(2+)</name>
        <dbReference type="ChEBI" id="CHEBI:29105"/>
    </ligand>
</feature>
<dbReference type="PANTHER" id="PTHR33202">
    <property type="entry name" value="ZINC UPTAKE REGULATION PROTEIN"/>
    <property type="match status" value="1"/>
</dbReference>
<evidence type="ECO:0000256" key="8">
    <source>
        <dbReference type="ARBA" id="ARBA00023015"/>
    </source>
</evidence>
<dbReference type="InterPro" id="IPR036390">
    <property type="entry name" value="WH_DNA-bd_sf"/>
</dbReference>
<evidence type="ECO:0000256" key="3">
    <source>
        <dbReference type="ARBA" id="ARBA00022490"/>
    </source>
</evidence>
<keyword evidence="8" id="KW-0805">Transcription regulation</keyword>
<dbReference type="AlphaFoldDB" id="A0A8J4DLW6"/>
<dbReference type="EMBL" id="BOOY01000036">
    <property type="protein sequence ID" value="GIJ05818.1"/>
    <property type="molecule type" value="Genomic_DNA"/>
</dbReference>
<feature type="binding site" evidence="11">
    <location>
        <position position="147"/>
    </location>
    <ligand>
        <name>Zn(2+)</name>
        <dbReference type="ChEBI" id="CHEBI:29105"/>
    </ligand>
</feature>
<evidence type="ECO:0000256" key="11">
    <source>
        <dbReference type="PIRSR" id="PIRSR602481-1"/>
    </source>
</evidence>
<dbReference type="InterPro" id="IPR043135">
    <property type="entry name" value="Fur_C"/>
</dbReference>
<dbReference type="Proteomes" id="UP000652013">
    <property type="component" value="Unassembled WGS sequence"/>
</dbReference>
<evidence type="ECO:0000256" key="4">
    <source>
        <dbReference type="ARBA" id="ARBA00022491"/>
    </source>
</evidence>
<dbReference type="PANTHER" id="PTHR33202:SF18">
    <property type="entry name" value="TRANSCRIPTIONAL REGULATOR FURA"/>
    <property type="match status" value="1"/>
</dbReference>
<comment type="subcellular location">
    <subcellularLocation>
        <location evidence="1">Cytoplasm</location>
    </subcellularLocation>
</comment>
<dbReference type="GO" id="GO:0005737">
    <property type="term" value="C:cytoplasm"/>
    <property type="evidence" value="ECO:0007669"/>
    <property type="project" value="UniProtKB-SubCell"/>
</dbReference>
<dbReference type="GO" id="GO:0045892">
    <property type="term" value="P:negative regulation of DNA-templated transcription"/>
    <property type="evidence" value="ECO:0007669"/>
    <property type="project" value="TreeGrafter"/>
</dbReference>
<keyword evidence="7 12" id="KW-0408">Iron</keyword>
<accession>A0A8J4DLW6</accession>
<keyword evidence="3" id="KW-0963">Cytoplasm</keyword>
<keyword evidence="14" id="KW-1185">Reference proteome</keyword>
<dbReference type="CDD" id="cd07153">
    <property type="entry name" value="Fur_like"/>
    <property type="match status" value="1"/>
</dbReference>
<evidence type="ECO:0000256" key="5">
    <source>
        <dbReference type="ARBA" id="ARBA00022723"/>
    </source>
</evidence>
<comment type="cofactor">
    <cofactor evidence="11">
        <name>Zn(2+)</name>
        <dbReference type="ChEBI" id="CHEBI:29105"/>
    </cofactor>
    <text evidence="11">Binds 1 zinc ion per subunit.</text>
</comment>
<dbReference type="GO" id="GO:0000976">
    <property type="term" value="F:transcription cis-regulatory region binding"/>
    <property type="evidence" value="ECO:0007669"/>
    <property type="project" value="TreeGrafter"/>
</dbReference>
<dbReference type="Gene3D" id="1.10.10.10">
    <property type="entry name" value="Winged helix-like DNA-binding domain superfamily/Winged helix DNA-binding domain"/>
    <property type="match status" value="1"/>
</dbReference>
<dbReference type="Gene3D" id="3.30.1490.190">
    <property type="match status" value="1"/>
</dbReference>
<dbReference type="GO" id="GO:1900376">
    <property type="term" value="P:regulation of secondary metabolite biosynthetic process"/>
    <property type="evidence" value="ECO:0007669"/>
    <property type="project" value="TreeGrafter"/>
</dbReference>
<organism evidence="13 14">
    <name type="scientific">Spirilliplanes yamanashiensis</name>
    <dbReference type="NCBI Taxonomy" id="42233"/>
    <lineage>
        <taxon>Bacteria</taxon>
        <taxon>Bacillati</taxon>
        <taxon>Actinomycetota</taxon>
        <taxon>Actinomycetes</taxon>
        <taxon>Micromonosporales</taxon>
        <taxon>Micromonosporaceae</taxon>
        <taxon>Spirilliplanes</taxon>
    </lineage>
</organism>
<evidence type="ECO:0000256" key="2">
    <source>
        <dbReference type="ARBA" id="ARBA00007957"/>
    </source>
</evidence>
<keyword evidence="4" id="KW-0678">Repressor</keyword>
<comment type="cofactor">
    <cofactor evidence="12">
        <name>Mn(2+)</name>
        <dbReference type="ChEBI" id="CHEBI:29035"/>
    </cofactor>
    <cofactor evidence="12">
        <name>Fe(2+)</name>
        <dbReference type="ChEBI" id="CHEBI:29033"/>
    </cofactor>
    <text evidence="12">Binds 1 Mn(2+) or Fe(2+) ion per subunit.</text>
</comment>
<feature type="binding site" evidence="11">
    <location>
        <position position="109"/>
    </location>
    <ligand>
        <name>Zn(2+)</name>
        <dbReference type="ChEBI" id="CHEBI:29105"/>
    </ligand>
</feature>
<evidence type="ECO:0000256" key="7">
    <source>
        <dbReference type="ARBA" id="ARBA00023004"/>
    </source>
</evidence>
<comment type="caution">
    <text evidence="13">The sequence shown here is derived from an EMBL/GenBank/DDBJ whole genome shotgun (WGS) entry which is preliminary data.</text>
</comment>
<evidence type="ECO:0000256" key="9">
    <source>
        <dbReference type="ARBA" id="ARBA00023125"/>
    </source>
</evidence>
<evidence type="ECO:0000256" key="6">
    <source>
        <dbReference type="ARBA" id="ARBA00022833"/>
    </source>
</evidence>
<evidence type="ECO:0000313" key="14">
    <source>
        <dbReference type="Proteomes" id="UP000652013"/>
    </source>
</evidence>
<keyword evidence="9" id="KW-0238">DNA-binding</keyword>
<protein>
    <submittedName>
        <fullName evidence="13">Transcriptional repressor</fullName>
    </submittedName>
</protein>
<sequence>MIGSRKWARLCDVPSASHLQSVLRGAALRVTRPRVAVLAAVHAHPHADTDAVLADVRARLGDVSHQAVYDILRALTGAGLVRRFEPMGSAARYEARVGDHHHHVVCRSCGAIADVDAAAGPAAACLTPTDDAGYDIDEAEVIFWGRCPACAARTEPRQGKDRRV</sequence>
<proteinExistence type="inferred from homology"/>
<keyword evidence="5 11" id="KW-0479">Metal-binding</keyword>
<dbReference type="InterPro" id="IPR002481">
    <property type="entry name" value="FUR"/>
</dbReference>
<evidence type="ECO:0000313" key="13">
    <source>
        <dbReference type="EMBL" id="GIJ05818.1"/>
    </source>
</evidence>
<comment type="similarity">
    <text evidence="2">Belongs to the Fur family.</text>
</comment>
<dbReference type="GO" id="GO:0003700">
    <property type="term" value="F:DNA-binding transcription factor activity"/>
    <property type="evidence" value="ECO:0007669"/>
    <property type="project" value="InterPro"/>
</dbReference>
<dbReference type="SUPFAM" id="SSF46785">
    <property type="entry name" value="Winged helix' DNA-binding domain"/>
    <property type="match status" value="1"/>
</dbReference>
<evidence type="ECO:0000256" key="12">
    <source>
        <dbReference type="PIRSR" id="PIRSR602481-2"/>
    </source>
</evidence>
<gene>
    <name evidence="13" type="ORF">Sya03_51700</name>
</gene>
<keyword evidence="10" id="KW-0804">Transcription</keyword>
<evidence type="ECO:0000256" key="10">
    <source>
        <dbReference type="ARBA" id="ARBA00023163"/>
    </source>
</evidence>
<dbReference type="InterPro" id="IPR036388">
    <property type="entry name" value="WH-like_DNA-bd_sf"/>
</dbReference>
<name>A0A8J4DLW6_9ACTN</name>
<keyword evidence="6 11" id="KW-0862">Zinc</keyword>
<feature type="binding site" evidence="12">
    <location>
        <position position="100"/>
    </location>
    <ligand>
        <name>Fe cation</name>
        <dbReference type="ChEBI" id="CHEBI:24875"/>
    </ligand>
</feature>
<dbReference type="GO" id="GO:0008270">
    <property type="term" value="F:zinc ion binding"/>
    <property type="evidence" value="ECO:0007669"/>
    <property type="project" value="TreeGrafter"/>
</dbReference>